<dbReference type="InterPro" id="IPR026992">
    <property type="entry name" value="DIOX_N"/>
</dbReference>
<dbReference type="InterPro" id="IPR044861">
    <property type="entry name" value="IPNS-like_FE2OG_OXY"/>
</dbReference>
<dbReference type="InterPro" id="IPR050231">
    <property type="entry name" value="Iron_ascorbate_oxido_reductase"/>
</dbReference>
<evidence type="ECO:0000256" key="2">
    <source>
        <dbReference type="RuleBase" id="RU003682"/>
    </source>
</evidence>
<dbReference type="Proteomes" id="UP000038010">
    <property type="component" value="Unassembled WGS sequence"/>
</dbReference>
<dbReference type="OrthoDB" id="288590at2759"/>
<keyword evidence="5" id="KW-1185">Reference proteome</keyword>
<dbReference type="Pfam" id="PF14226">
    <property type="entry name" value="DIOX_N"/>
    <property type="match status" value="1"/>
</dbReference>
<dbReference type="VEuPathDB" id="FungiDB:AB675_6369"/>
<dbReference type="Gene3D" id="2.60.120.330">
    <property type="entry name" value="B-lactam Antibiotic, Isopenicillin N Synthase, Chain"/>
    <property type="match status" value="1"/>
</dbReference>
<dbReference type="GeneID" id="28738534"/>
<sequence length="398" mass="43978">MATTTQSNSHTTTILEEVAASQEHLRIRLAGALASPPPSLPPDSLPSVPLIDIGASFSPDNISAKKAIAQEIRSACLTTGFFQISNHGVTEHAITNIIEQARRFFHDLSPEARDRINVRQSPLFRGYEPADFSYVNPDDNGKAGGFRHQPETKEGFNWGYEEGLDPTGGDGKYVELDGSSPKETGLGNLWPTEEELPGFYDAVRDYYAQVLQLGRHLFGMFALSLGLEETYFDRVMTHPGGIARLIYYAGNNAPEDADTAIVQGRDEKDASKLGLGAHTDYECFTMLLSSSPGLEILFPPSPLTDNKPLWVPCPVRPGTFTINVADFLMRWTNGLYKSTIHRVVSKPGAKERYSVPFFFSINYDADVEALPEEVVGESKWQKLRAGEYVLERLRVTAS</sequence>
<dbReference type="GO" id="GO:0016491">
    <property type="term" value="F:oxidoreductase activity"/>
    <property type="evidence" value="ECO:0007669"/>
    <property type="project" value="UniProtKB-KW"/>
</dbReference>
<comment type="similarity">
    <text evidence="1 2">Belongs to the iron/ascorbate-dependent oxidoreductase family.</text>
</comment>
<evidence type="ECO:0000259" key="3">
    <source>
        <dbReference type="PROSITE" id="PS51471"/>
    </source>
</evidence>
<dbReference type="GO" id="GO:0046872">
    <property type="term" value="F:metal ion binding"/>
    <property type="evidence" value="ECO:0007669"/>
    <property type="project" value="UniProtKB-KW"/>
</dbReference>
<dbReference type="SUPFAM" id="SSF51197">
    <property type="entry name" value="Clavaminate synthase-like"/>
    <property type="match status" value="1"/>
</dbReference>
<gene>
    <name evidence="4" type="ORF">AB675_6369</name>
</gene>
<comment type="caution">
    <text evidence="4">The sequence shown here is derived from an EMBL/GenBank/DDBJ whole genome shotgun (WGS) entry which is preliminary data.</text>
</comment>
<name>A0A0N0NQI6_9EURO</name>
<feature type="domain" description="Fe2OG dioxygenase" evidence="3">
    <location>
        <begin position="256"/>
        <end position="361"/>
    </location>
</feature>
<dbReference type="EMBL" id="LFJN01000004">
    <property type="protein sequence ID" value="KPI43951.1"/>
    <property type="molecule type" value="Genomic_DNA"/>
</dbReference>
<dbReference type="InterPro" id="IPR005123">
    <property type="entry name" value="Oxoglu/Fe-dep_dioxygenase_dom"/>
</dbReference>
<dbReference type="GO" id="GO:0044283">
    <property type="term" value="P:small molecule biosynthetic process"/>
    <property type="evidence" value="ECO:0007669"/>
    <property type="project" value="UniProtKB-ARBA"/>
</dbReference>
<dbReference type="InterPro" id="IPR027443">
    <property type="entry name" value="IPNS-like_sf"/>
</dbReference>
<evidence type="ECO:0000313" key="5">
    <source>
        <dbReference type="Proteomes" id="UP000038010"/>
    </source>
</evidence>
<keyword evidence="2" id="KW-0560">Oxidoreductase</keyword>
<dbReference type="PROSITE" id="PS51471">
    <property type="entry name" value="FE2OG_OXY"/>
    <property type="match status" value="1"/>
</dbReference>
<organism evidence="4 5">
    <name type="scientific">Cyphellophora attinorum</name>
    <dbReference type="NCBI Taxonomy" id="1664694"/>
    <lineage>
        <taxon>Eukaryota</taxon>
        <taxon>Fungi</taxon>
        <taxon>Dikarya</taxon>
        <taxon>Ascomycota</taxon>
        <taxon>Pezizomycotina</taxon>
        <taxon>Eurotiomycetes</taxon>
        <taxon>Chaetothyriomycetidae</taxon>
        <taxon>Chaetothyriales</taxon>
        <taxon>Cyphellophoraceae</taxon>
        <taxon>Cyphellophora</taxon>
    </lineage>
</organism>
<dbReference type="RefSeq" id="XP_018003914.1">
    <property type="nucleotide sequence ID" value="XM_018146654.1"/>
</dbReference>
<dbReference type="AlphaFoldDB" id="A0A0N0NQI6"/>
<keyword evidence="2" id="KW-0408">Iron</keyword>
<reference evidence="4 5" key="1">
    <citation type="submission" date="2015-06" db="EMBL/GenBank/DDBJ databases">
        <title>Draft genome of the ant-associated black yeast Phialophora attae CBS 131958.</title>
        <authorList>
            <person name="Moreno L.F."/>
            <person name="Stielow B.J."/>
            <person name="de Hoog S."/>
            <person name="Vicente V.A."/>
            <person name="Weiss V.A."/>
            <person name="de Vries M."/>
            <person name="Cruz L.M."/>
            <person name="Souza E.M."/>
        </authorList>
    </citation>
    <scope>NUCLEOTIDE SEQUENCE [LARGE SCALE GENOMIC DNA]</scope>
    <source>
        <strain evidence="4 5">CBS 131958</strain>
    </source>
</reference>
<evidence type="ECO:0000256" key="1">
    <source>
        <dbReference type="ARBA" id="ARBA00008056"/>
    </source>
</evidence>
<dbReference type="STRING" id="1664694.A0A0N0NQI6"/>
<keyword evidence="2" id="KW-0479">Metal-binding</keyword>
<proteinExistence type="inferred from homology"/>
<dbReference type="Pfam" id="PF03171">
    <property type="entry name" value="2OG-FeII_Oxy"/>
    <property type="match status" value="1"/>
</dbReference>
<accession>A0A0N0NQI6</accession>
<dbReference type="PANTHER" id="PTHR47990">
    <property type="entry name" value="2-OXOGLUTARATE (2OG) AND FE(II)-DEPENDENT OXYGENASE SUPERFAMILY PROTEIN-RELATED"/>
    <property type="match status" value="1"/>
</dbReference>
<evidence type="ECO:0000313" key="4">
    <source>
        <dbReference type="EMBL" id="KPI43951.1"/>
    </source>
</evidence>
<protein>
    <submittedName>
        <fullName evidence="4">Putative iron/ascorbate oxido</fullName>
    </submittedName>
</protein>